<protein>
    <submittedName>
        <fullName evidence="1">Uncharacterized protein</fullName>
    </submittedName>
</protein>
<organism evidence="1 2">
    <name type="scientific">Malus domestica</name>
    <name type="common">Apple</name>
    <name type="synonym">Pyrus malus</name>
    <dbReference type="NCBI Taxonomy" id="3750"/>
    <lineage>
        <taxon>Eukaryota</taxon>
        <taxon>Viridiplantae</taxon>
        <taxon>Streptophyta</taxon>
        <taxon>Embryophyta</taxon>
        <taxon>Tracheophyta</taxon>
        <taxon>Spermatophyta</taxon>
        <taxon>Magnoliopsida</taxon>
        <taxon>eudicotyledons</taxon>
        <taxon>Gunneridae</taxon>
        <taxon>Pentapetalae</taxon>
        <taxon>rosids</taxon>
        <taxon>fabids</taxon>
        <taxon>Rosales</taxon>
        <taxon>Rosaceae</taxon>
        <taxon>Amygdaloideae</taxon>
        <taxon>Maleae</taxon>
        <taxon>Malus</taxon>
    </lineage>
</organism>
<keyword evidence="2" id="KW-1185">Reference proteome</keyword>
<dbReference type="AlphaFoldDB" id="A0A498HHW7"/>
<sequence length="111" mass="12398">MNGLLQILVEIACSCRHSSVQRRNHGEREEESVVKASKSRLRSPSVSLEFGRGFSRTCRGFCRVICSPEFGDFGGGMGAWLFFSGFKLRQFGERDFVSVKLGSVSRQVSQD</sequence>
<reference evidence="1 2" key="1">
    <citation type="submission" date="2018-10" db="EMBL/GenBank/DDBJ databases">
        <title>A high-quality apple genome assembly.</title>
        <authorList>
            <person name="Hu J."/>
        </authorList>
    </citation>
    <scope>NUCLEOTIDE SEQUENCE [LARGE SCALE GENOMIC DNA]</scope>
    <source>
        <strain evidence="2">cv. HFTH1</strain>
        <tissue evidence="1">Young leaf</tissue>
    </source>
</reference>
<accession>A0A498HHW7</accession>
<evidence type="ECO:0000313" key="1">
    <source>
        <dbReference type="EMBL" id="RXH69914.1"/>
    </source>
</evidence>
<name>A0A498HHW7_MALDO</name>
<comment type="caution">
    <text evidence="1">The sequence shown here is derived from an EMBL/GenBank/DDBJ whole genome shotgun (WGS) entry which is preliminary data.</text>
</comment>
<dbReference type="EMBL" id="RDQH01000342">
    <property type="protein sequence ID" value="RXH69914.1"/>
    <property type="molecule type" value="Genomic_DNA"/>
</dbReference>
<dbReference type="Proteomes" id="UP000290289">
    <property type="component" value="Chromosome 16"/>
</dbReference>
<proteinExistence type="predicted"/>
<gene>
    <name evidence="1" type="ORF">DVH24_007170</name>
</gene>
<evidence type="ECO:0000313" key="2">
    <source>
        <dbReference type="Proteomes" id="UP000290289"/>
    </source>
</evidence>